<keyword evidence="1" id="KW-0560">Oxidoreductase</keyword>
<feature type="domain" description="Alcohol dehydrogenase iron-type/glycerol dehydrogenase GldA" evidence="2">
    <location>
        <begin position="8"/>
        <end position="64"/>
    </location>
</feature>
<evidence type="ECO:0000256" key="1">
    <source>
        <dbReference type="ARBA" id="ARBA00023002"/>
    </source>
</evidence>
<comment type="caution">
    <text evidence="3">The sequence shown here is derived from an EMBL/GenBank/DDBJ whole genome shotgun (WGS) entry which is preliminary data.</text>
</comment>
<dbReference type="GO" id="GO:1990362">
    <property type="term" value="F:butanol dehydrogenase (NAD+) activity"/>
    <property type="evidence" value="ECO:0007669"/>
    <property type="project" value="InterPro"/>
</dbReference>
<dbReference type="GO" id="GO:1990002">
    <property type="term" value="F:methylglyoxal reductase (NADPH) (acetol producing) activity"/>
    <property type="evidence" value="ECO:0007669"/>
    <property type="project" value="TreeGrafter"/>
</dbReference>
<evidence type="ECO:0000313" key="3">
    <source>
        <dbReference type="EMBL" id="OBX64106.1"/>
    </source>
</evidence>
<dbReference type="AlphaFoldDB" id="A0AA91FIQ8"/>
<organism evidence="3">
    <name type="scientific">Faucicola osloensis</name>
    <name type="common">Moraxella osloensis</name>
    <dbReference type="NCBI Taxonomy" id="34062"/>
    <lineage>
        <taxon>Bacteria</taxon>
        <taxon>Pseudomonadati</taxon>
        <taxon>Pseudomonadota</taxon>
        <taxon>Gammaproteobacteria</taxon>
        <taxon>Moraxellales</taxon>
        <taxon>Moraxellaceae</taxon>
        <taxon>Faucicola</taxon>
    </lineage>
</organism>
<dbReference type="GO" id="GO:0008106">
    <property type="term" value="F:alcohol dehydrogenase (NADP+) activity"/>
    <property type="evidence" value="ECO:0007669"/>
    <property type="project" value="TreeGrafter"/>
</dbReference>
<dbReference type="Pfam" id="PF00465">
    <property type="entry name" value="Fe-ADH"/>
    <property type="match status" value="1"/>
</dbReference>
<proteinExistence type="predicted"/>
<sequence length="68" mass="7718">MRSKPRYLQGKQREIFEFGGIEPNPEFNALMKAVDMVHANNIDFLLAVGGGSVLDGTKIVIKRIHHRR</sequence>
<gene>
    <name evidence="3" type="ORF">A9299_10260</name>
</gene>
<dbReference type="SUPFAM" id="SSF56796">
    <property type="entry name" value="Dehydroquinate synthase-like"/>
    <property type="match status" value="1"/>
</dbReference>
<dbReference type="PANTHER" id="PTHR43633:SF1">
    <property type="entry name" value="ALCOHOL DEHYDROGENASE YQHD"/>
    <property type="match status" value="1"/>
</dbReference>
<reference evidence="3" key="1">
    <citation type="submission" date="2016-06" db="EMBL/GenBank/DDBJ databases">
        <title>Draft genome of Moraxella osloensis CCUG 67237.</title>
        <authorList>
            <person name="Salva-Serra F."/>
            <person name="Engstrom-Jakobsson H."/>
            <person name="Thorell K."/>
            <person name="Gonzales-Siles L."/>
            <person name="Karlsson R."/>
            <person name="Boulund F."/>
            <person name="Engstrand L."/>
            <person name="Kristiansson E."/>
            <person name="Moore E."/>
        </authorList>
    </citation>
    <scope>NUCLEOTIDE SEQUENCE [LARGE SCALE GENOMIC DNA]</scope>
    <source>
        <strain evidence="3">CCUG 67237</strain>
    </source>
</reference>
<protein>
    <recommendedName>
        <fullName evidence="2">Alcohol dehydrogenase iron-type/glycerol dehydrogenase GldA domain-containing protein</fullName>
    </recommendedName>
</protein>
<dbReference type="EMBL" id="LZMT01000020">
    <property type="protein sequence ID" value="OBX64106.1"/>
    <property type="molecule type" value="Genomic_DNA"/>
</dbReference>
<dbReference type="GO" id="GO:0005829">
    <property type="term" value="C:cytosol"/>
    <property type="evidence" value="ECO:0007669"/>
    <property type="project" value="TreeGrafter"/>
</dbReference>
<dbReference type="Gene3D" id="3.40.50.1970">
    <property type="match status" value="1"/>
</dbReference>
<dbReference type="InterPro" id="IPR044731">
    <property type="entry name" value="BDH-like"/>
</dbReference>
<evidence type="ECO:0000259" key="2">
    <source>
        <dbReference type="Pfam" id="PF00465"/>
    </source>
</evidence>
<dbReference type="PANTHER" id="PTHR43633">
    <property type="entry name" value="ALCOHOL DEHYDROGENASE YQHD"/>
    <property type="match status" value="1"/>
</dbReference>
<accession>A0AA91FIQ8</accession>
<name>A0AA91FIQ8_FAUOS</name>
<dbReference type="InterPro" id="IPR001670">
    <property type="entry name" value="ADH_Fe/GldA"/>
</dbReference>
<dbReference type="GO" id="GO:0046872">
    <property type="term" value="F:metal ion binding"/>
    <property type="evidence" value="ECO:0007669"/>
    <property type="project" value="InterPro"/>
</dbReference>